<evidence type="ECO:0000313" key="9">
    <source>
        <dbReference type="EMBL" id="PAV11007.1"/>
    </source>
</evidence>
<dbReference type="InterPro" id="IPR001610">
    <property type="entry name" value="PAC"/>
</dbReference>
<dbReference type="NCBIfam" id="TIGR00229">
    <property type="entry name" value="sensory_box"/>
    <property type="match status" value="3"/>
</dbReference>
<dbReference type="Proteomes" id="UP000218164">
    <property type="component" value="Unassembled WGS sequence"/>
</dbReference>
<evidence type="ECO:0000259" key="8">
    <source>
        <dbReference type="PROSITE" id="PS50113"/>
    </source>
</evidence>
<evidence type="ECO:0000256" key="5">
    <source>
        <dbReference type="ARBA" id="ARBA00022840"/>
    </source>
</evidence>
<feature type="domain" description="PAC" evidence="8">
    <location>
        <begin position="487"/>
        <end position="539"/>
    </location>
</feature>
<dbReference type="SMART" id="SM00091">
    <property type="entry name" value="PAS"/>
    <property type="match status" value="4"/>
</dbReference>
<evidence type="ECO:0000256" key="2">
    <source>
        <dbReference type="ARBA" id="ARBA00022679"/>
    </source>
</evidence>
<evidence type="ECO:0000256" key="1">
    <source>
        <dbReference type="ARBA" id="ARBA00022553"/>
    </source>
</evidence>
<dbReference type="GO" id="GO:0016301">
    <property type="term" value="F:kinase activity"/>
    <property type="evidence" value="ECO:0007669"/>
    <property type="project" value="UniProtKB-KW"/>
</dbReference>
<dbReference type="SUPFAM" id="SSF55785">
    <property type="entry name" value="PYP-like sensor domain (PAS domain)"/>
    <property type="match status" value="3"/>
</dbReference>
<dbReference type="PANTHER" id="PTHR43065">
    <property type="entry name" value="SENSOR HISTIDINE KINASE"/>
    <property type="match status" value="1"/>
</dbReference>
<keyword evidence="6" id="KW-0902">Two-component regulatory system</keyword>
<dbReference type="Pfam" id="PF01590">
    <property type="entry name" value="GAF"/>
    <property type="match status" value="1"/>
</dbReference>
<evidence type="ECO:0000256" key="4">
    <source>
        <dbReference type="ARBA" id="ARBA00022777"/>
    </source>
</evidence>
<dbReference type="PANTHER" id="PTHR43065:SF23">
    <property type="entry name" value="SENSOR HISTIDINE KINASE PDTAS"/>
    <property type="match status" value="1"/>
</dbReference>
<dbReference type="InterPro" id="IPR013767">
    <property type="entry name" value="PAS_fold"/>
</dbReference>
<dbReference type="InterPro" id="IPR011495">
    <property type="entry name" value="Sig_transdc_His_kin_sub2_dim/P"/>
</dbReference>
<dbReference type="SMART" id="SM00065">
    <property type="entry name" value="GAF"/>
    <property type="match status" value="1"/>
</dbReference>
<keyword evidence="1" id="KW-0597">Phosphoprotein</keyword>
<dbReference type="SUPFAM" id="SSF55781">
    <property type="entry name" value="GAF domain-like"/>
    <property type="match status" value="1"/>
</dbReference>
<protein>
    <submittedName>
        <fullName evidence="9">Histidine kinase</fullName>
    </submittedName>
</protein>
<keyword evidence="10" id="KW-1185">Reference proteome</keyword>
<keyword evidence="3" id="KW-0547">Nucleotide-binding</keyword>
<organism evidence="9 10">
    <name type="scientific">Methanosarcina spelaei</name>
    <dbReference type="NCBI Taxonomy" id="1036679"/>
    <lineage>
        <taxon>Archaea</taxon>
        <taxon>Methanobacteriati</taxon>
        <taxon>Methanobacteriota</taxon>
        <taxon>Stenosarchaea group</taxon>
        <taxon>Methanomicrobia</taxon>
        <taxon>Methanosarcinales</taxon>
        <taxon>Methanosarcinaceae</taxon>
        <taxon>Methanosarcina</taxon>
    </lineage>
</organism>
<dbReference type="GO" id="GO:0000160">
    <property type="term" value="P:phosphorelay signal transduction system"/>
    <property type="evidence" value="ECO:0007669"/>
    <property type="project" value="UniProtKB-KW"/>
</dbReference>
<dbReference type="CDD" id="cd00130">
    <property type="entry name" value="PAS"/>
    <property type="match status" value="2"/>
</dbReference>
<dbReference type="InterPro" id="IPR000700">
    <property type="entry name" value="PAS-assoc_C"/>
</dbReference>
<sequence length="920" mass="105088">MGMENEENWMTEYLLNSPGPVLRIEVEGTVFYANKAGKSLLEALNSRIGEKAPDEILKIARRVAVQKKPLRTELKAGEKTYSLIFTPLPACKSAIISGFEITSFKQTEEKLLLRKREHEVLSQISSLSLKVQDFRVLLDQVLPLVAAALDVEYCCVLKLLPDGNFMFETGIGWRPENACRIIKKDSASRAGYTVLSSQPILLEKLDRQNFFRTIGLEDSLSIISGISLLIGSTEKPYGVLTAHSTRKNKFTKEDTLFLNTVAIVLSFTVQRKEVEDALKDKVNFLETLLDTIPAPVFYKDRKGVYQGCNDLFAKMILGSSKEKVAGNTIDELSEAIPLELSEVYKSMDRQLFQKGGSQVYETKVVCSDKIRRDFILNKAVYKSFCGTIEGLIGVMLDITGRKKMEERLQKSEERFRLIAEQTGQLMYDIDLRNGSVEWAGAVTELTGYSNKEIANLNFYDWLEHIHPEDYRRVQQSLKNCWNTGNRFNEEFRFKRKDGSYFYVKNKGVFLRDEEDCICRALGVMVDVTEIKQSSHKLRESEELYRSFLQNFKGISFKLNRNFDLLLLEGALDEITGYTEEEFISGRVKFFDLIVPEDMILLYQIRDKMISSQIFPNSIMEYDYRIRRKDGSVKWVHELIHNVCSTSGENAFIQGYAYDITQRKKVEETLEKAEKIGMREIHHRIKNNLQIVSSLLSLQADKFKDKEIIEAFRESENRVVSMSIIHEELYKSEDSASIDFAAYLRKLTANILHSYRIGNEKIKFVLEVDSTLLGVDTAVPLGIIINELFSNSLKYAFPKGVEGNIRISLFRNELECQKTGEIGASEVRTGEVRTGEVRTGEVRTSEVRIGEVAEKNFPELPSGFTLVYTDNGGRFPEEVEFKNSKTLGLQLVNALVEQINGTIELERGSETKYTIRFEDKR</sequence>
<dbReference type="InterPro" id="IPR029016">
    <property type="entry name" value="GAF-like_dom_sf"/>
</dbReference>
<dbReference type="Pfam" id="PF08447">
    <property type="entry name" value="PAS_3"/>
    <property type="match status" value="2"/>
</dbReference>
<dbReference type="GO" id="GO:0005524">
    <property type="term" value="F:ATP binding"/>
    <property type="evidence" value="ECO:0007669"/>
    <property type="project" value="UniProtKB-KW"/>
</dbReference>
<evidence type="ECO:0000313" key="10">
    <source>
        <dbReference type="Proteomes" id="UP000218164"/>
    </source>
</evidence>
<dbReference type="InterPro" id="IPR003594">
    <property type="entry name" value="HATPase_dom"/>
</dbReference>
<dbReference type="PROSITE" id="PS50113">
    <property type="entry name" value="PAC"/>
    <property type="match status" value="3"/>
</dbReference>
<dbReference type="OrthoDB" id="8127at2157"/>
<name>A0A2A2HNL7_9EURY</name>
<dbReference type="SMART" id="SM00086">
    <property type="entry name" value="PAC"/>
    <property type="match status" value="3"/>
</dbReference>
<dbReference type="SUPFAM" id="SSF55874">
    <property type="entry name" value="ATPase domain of HSP90 chaperone/DNA topoisomerase II/histidine kinase"/>
    <property type="match status" value="1"/>
</dbReference>
<reference evidence="9 10" key="1">
    <citation type="journal article" date="2017" name="BMC Genomics">
        <title>Genomic analysis of methanogenic archaea reveals a shift towards energy conservation.</title>
        <authorList>
            <person name="Gilmore S.P."/>
            <person name="Henske J.K."/>
            <person name="Sexton J.A."/>
            <person name="Solomon K.V."/>
            <person name="Seppala S."/>
            <person name="Yoo J.I."/>
            <person name="Huyett L.M."/>
            <person name="Pressman A."/>
            <person name="Cogan J.Z."/>
            <person name="Kivenson V."/>
            <person name="Peng X."/>
            <person name="Tan Y."/>
            <person name="Valentine D.L."/>
            <person name="O'Malley M.A."/>
        </authorList>
    </citation>
    <scope>NUCLEOTIDE SEQUENCE [LARGE SCALE GENOMIC DNA]</scope>
    <source>
        <strain evidence="9 10">MC-15</strain>
    </source>
</reference>
<dbReference type="InterPro" id="IPR036890">
    <property type="entry name" value="HATPase_C_sf"/>
</dbReference>
<dbReference type="InterPro" id="IPR035965">
    <property type="entry name" value="PAS-like_dom_sf"/>
</dbReference>
<dbReference type="Gene3D" id="3.30.565.10">
    <property type="entry name" value="Histidine kinase-like ATPase, C-terminal domain"/>
    <property type="match status" value="1"/>
</dbReference>
<evidence type="ECO:0000259" key="7">
    <source>
        <dbReference type="PROSITE" id="PS50112"/>
    </source>
</evidence>
<dbReference type="Gene3D" id="3.30.450.20">
    <property type="entry name" value="PAS domain"/>
    <property type="match status" value="3"/>
</dbReference>
<dbReference type="AlphaFoldDB" id="A0A2A2HNL7"/>
<dbReference type="PROSITE" id="PS50112">
    <property type="entry name" value="PAS"/>
    <property type="match status" value="2"/>
</dbReference>
<dbReference type="InterPro" id="IPR003018">
    <property type="entry name" value="GAF"/>
</dbReference>
<dbReference type="Pfam" id="PF00989">
    <property type="entry name" value="PAS"/>
    <property type="match status" value="1"/>
</dbReference>
<dbReference type="InterPro" id="IPR013655">
    <property type="entry name" value="PAS_fold_3"/>
</dbReference>
<feature type="domain" description="PAC" evidence="8">
    <location>
        <begin position="358"/>
        <end position="410"/>
    </location>
</feature>
<comment type="caution">
    <text evidence="9">The sequence shown here is derived from an EMBL/GenBank/DDBJ whole genome shotgun (WGS) entry which is preliminary data.</text>
</comment>
<feature type="domain" description="PAS" evidence="7">
    <location>
        <begin position="540"/>
        <end position="612"/>
    </location>
</feature>
<keyword evidence="4 9" id="KW-0418">Kinase</keyword>
<keyword evidence="2" id="KW-0808">Transferase</keyword>
<evidence type="ECO:0000256" key="6">
    <source>
        <dbReference type="ARBA" id="ARBA00023012"/>
    </source>
</evidence>
<accession>A0A2A2HNL7</accession>
<dbReference type="SMART" id="SM00387">
    <property type="entry name" value="HATPase_c"/>
    <property type="match status" value="1"/>
</dbReference>
<feature type="domain" description="PAS" evidence="7">
    <location>
        <begin position="411"/>
        <end position="484"/>
    </location>
</feature>
<proteinExistence type="predicted"/>
<dbReference type="Gene3D" id="3.30.450.40">
    <property type="match status" value="1"/>
</dbReference>
<dbReference type="EMBL" id="LMVP01000535">
    <property type="protein sequence ID" value="PAV11007.1"/>
    <property type="molecule type" value="Genomic_DNA"/>
</dbReference>
<gene>
    <name evidence="9" type="ORF">ASJ81_11590</name>
</gene>
<dbReference type="Pfam" id="PF07568">
    <property type="entry name" value="HisKA_2"/>
    <property type="match status" value="1"/>
</dbReference>
<keyword evidence="5" id="KW-0067">ATP-binding</keyword>
<dbReference type="InterPro" id="IPR000014">
    <property type="entry name" value="PAS"/>
</dbReference>
<evidence type="ECO:0000256" key="3">
    <source>
        <dbReference type="ARBA" id="ARBA00022741"/>
    </source>
</evidence>
<dbReference type="GO" id="GO:0006355">
    <property type="term" value="P:regulation of DNA-templated transcription"/>
    <property type="evidence" value="ECO:0007669"/>
    <property type="project" value="InterPro"/>
</dbReference>
<feature type="domain" description="PAC" evidence="8">
    <location>
        <begin position="619"/>
        <end position="671"/>
    </location>
</feature>